<protein>
    <submittedName>
        <fullName evidence="1">Uncharacterized protein</fullName>
    </submittedName>
</protein>
<name>A0A8S5T6K9_9CAUD</name>
<dbReference type="EMBL" id="BK032758">
    <property type="protein sequence ID" value="DAF58651.1"/>
    <property type="molecule type" value="Genomic_DNA"/>
</dbReference>
<reference evidence="1" key="1">
    <citation type="journal article" date="2021" name="Proc. Natl. Acad. Sci. U.S.A.">
        <title>A Catalog of Tens of Thousands of Viruses from Human Metagenomes Reveals Hidden Associations with Chronic Diseases.</title>
        <authorList>
            <person name="Tisza M.J."/>
            <person name="Buck C.B."/>
        </authorList>
    </citation>
    <scope>NUCLEOTIDE SEQUENCE</scope>
    <source>
        <strain evidence="1">Ct86u1</strain>
    </source>
</reference>
<proteinExistence type="predicted"/>
<organism evidence="1">
    <name type="scientific">Siphoviridae sp. ct86u1</name>
    <dbReference type="NCBI Taxonomy" id="2827789"/>
    <lineage>
        <taxon>Viruses</taxon>
        <taxon>Duplodnaviria</taxon>
        <taxon>Heunggongvirae</taxon>
        <taxon>Uroviricota</taxon>
        <taxon>Caudoviricetes</taxon>
    </lineage>
</organism>
<sequence>MKTKQSDAADAVCRNPYACACARASWRVSSRSVSCVRSAPDKD</sequence>
<accession>A0A8S5T6K9</accession>
<evidence type="ECO:0000313" key="1">
    <source>
        <dbReference type="EMBL" id="DAF58651.1"/>
    </source>
</evidence>